<dbReference type="AlphaFoldDB" id="A0A174FPR6"/>
<evidence type="ECO:0000313" key="6">
    <source>
        <dbReference type="EMBL" id="CUO50490.1"/>
    </source>
</evidence>
<evidence type="ECO:0000313" key="9">
    <source>
        <dbReference type="EMBL" id="MSB49578.1"/>
    </source>
</evidence>
<evidence type="ECO:0000256" key="2">
    <source>
        <dbReference type="ARBA" id="ARBA00022723"/>
    </source>
</evidence>
<protein>
    <submittedName>
        <fullName evidence="9">Deacylase</fullName>
    </submittedName>
    <submittedName>
        <fullName evidence="6">Ectoine utilization protein EutE</fullName>
    </submittedName>
    <submittedName>
        <fullName evidence="7">M14 family metallopeptidase</fullName>
    </submittedName>
</protein>
<reference evidence="7" key="3">
    <citation type="submission" date="2023-01" db="EMBL/GenBank/DDBJ databases">
        <title>Human gut microbiome strain richness.</title>
        <authorList>
            <person name="Chen-Liaw A."/>
        </authorList>
    </citation>
    <scope>NUCLEOTIDE SEQUENCE</scope>
    <source>
        <strain evidence="8">1001287st1_F4_1001285I_161205</strain>
        <strain evidence="7">2225st1_A6_2225SCRN_200828</strain>
    </source>
</reference>
<dbReference type="InterPro" id="IPR053138">
    <property type="entry name" value="N-alpha-Ac-DABA_deacetylase"/>
</dbReference>
<organism evidence="6 10">
    <name type="scientific">Flavonifractor plautii</name>
    <name type="common">Fusobacterium plautii</name>
    <dbReference type="NCBI Taxonomy" id="292800"/>
    <lineage>
        <taxon>Bacteria</taxon>
        <taxon>Bacillati</taxon>
        <taxon>Bacillota</taxon>
        <taxon>Clostridia</taxon>
        <taxon>Eubacteriales</taxon>
        <taxon>Oscillospiraceae</taxon>
        <taxon>Flavonifractor</taxon>
    </lineage>
</organism>
<dbReference type="EMBL" id="JAQLWV010000014">
    <property type="protein sequence ID" value="MDB7933596.1"/>
    <property type="molecule type" value="Genomic_DNA"/>
</dbReference>
<reference evidence="9 11" key="2">
    <citation type="journal article" date="2019" name="Nat. Med.">
        <title>A library of human gut bacterial isolates paired with longitudinal multiomics data enables mechanistic microbiome research.</title>
        <authorList>
            <person name="Poyet M."/>
            <person name="Groussin M."/>
            <person name="Gibbons S.M."/>
            <person name="Avila-Pacheco J."/>
            <person name="Jiang X."/>
            <person name="Kearney S.M."/>
            <person name="Perrotta A.R."/>
            <person name="Berdy B."/>
            <person name="Zhao S."/>
            <person name="Lieberman T.D."/>
            <person name="Swanson P.K."/>
            <person name="Smith M."/>
            <person name="Roesemann S."/>
            <person name="Alexander J.E."/>
            <person name="Rich S.A."/>
            <person name="Livny J."/>
            <person name="Vlamakis H."/>
            <person name="Clish C."/>
            <person name="Bullock K."/>
            <person name="Deik A."/>
            <person name="Scott J."/>
            <person name="Pierce K.A."/>
            <person name="Xavier R.J."/>
            <person name="Alm E.J."/>
        </authorList>
    </citation>
    <scope>NUCLEOTIDE SEQUENCE [LARGE SCALE GENOMIC DNA]</scope>
    <source>
        <strain evidence="9 11">BIOML-A5</strain>
    </source>
</reference>
<evidence type="ECO:0000313" key="11">
    <source>
        <dbReference type="Proteomes" id="UP000429811"/>
    </source>
</evidence>
<dbReference type="SUPFAM" id="SSF53187">
    <property type="entry name" value="Zn-dependent exopeptidases"/>
    <property type="match status" value="1"/>
</dbReference>
<reference evidence="6 10" key="1">
    <citation type="submission" date="2015-09" db="EMBL/GenBank/DDBJ databases">
        <authorList>
            <consortium name="Pathogen Informatics"/>
        </authorList>
    </citation>
    <scope>NUCLEOTIDE SEQUENCE [LARGE SCALE GENOMIC DNA]</scope>
    <source>
        <strain evidence="6 10">2789STDY5608854</strain>
    </source>
</reference>
<proteinExistence type="predicted"/>
<dbReference type="Pfam" id="PF24827">
    <property type="entry name" value="AstE_AspA_cat"/>
    <property type="match status" value="1"/>
</dbReference>
<evidence type="ECO:0000259" key="5">
    <source>
        <dbReference type="Pfam" id="PF24827"/>
    </source>
</evidence>
<accession>A0A174FPR6</accession>
<dbReference type="Proteomes" id="UP001211173">
    <property type="component" value="Unassembled WGS sequence"/>
</dbReference>
<dbReference type="InterPro" id="IPR055438">
    <property type="entry name" value="AstE_AspA_cat"/>
</dbReference>
<evidence type="ECO:0000256" key="1">
    <source>
        <dbReference type="ARBA" id="ARBA00001947"/>
    </source>
</evidence>
<sequence>MIFCGITLLPGERKNVPLPVPDAPSLNALCLCGAAPGKTLVVTAGVHGCEYVGIQALRRLAADLDPARLSGNVILLPLANPSAFYAGAKQVVPEDGVNLNRAFPGNSAGPLSARLAFALEAALYPEADLLADLHSGDCSETLHPLVFFPAAGKKMVNQVSLDAAKVLTVPYRVRSTAKNGLYSWAVQRDIPALLIERGGQGLWSEQEVDACCEDVRSLLRHLEIMPGGNPPRDQLEITETFYAEAESEGFWYPAVGLDQRVRRGELLGHLEALSGCRLQEVRAEFDGIVLYYTIALGVRAGDPLIAYGHP</sequence>
<keyword evidence="4" id="KW-0862">Zinc</keyword>
<evidence type="ECO:0000256" key="4">
    <source>
        <dbReference type="ARBA" id="ARBA00022833"/>
    </source>
</evidence>
<evidence type="ECO:0000313" key="8">
    <source>
        <dbReference type="EMBL" id="MDB7933596.1"/>
    </source>
</evidence>
<dbReference type="EMBL" id="JAQLWO010000002">
    <property type="protein sequence ID" value="MDB7905009.1"/>
    <property type="molecule type" value="Genomic_DNA"/>
</dbReference>
<dbReference type="GO" id="GO:0016788">
    <property type="term" value="F:hydrolase activity, acting on ester bonds"/>
    <property type="evidence" value="ECO:0007669"/>
    <property type="project" value="InterPro"/>
</dbReference>
<name>A0A174FPR6_FLAPL</name>
<dbReference type="Proteomes" id="UP001211006">
    <property type="component" value="Unassembled WGS sequence"/>
</dbReference>
<dbReference type="CDD" id="cd06254">
    <property type="entry name" value="M14_ASTE_ASPA-like"/>
    <property type="match status" value="1"/>
</dbReference>
<feature type="domain" description="Succinylglutamate desuccinylase/Aspartoacylase catalytic" evidence="5">
    <location>
        <begin position="36"/>
        <end position="222"/>
    </location>
</feature>
<dbReference type="GeneID" id="89522044"/>
<dbReference type="PANTHER" id="PTHR37326:SF1">
    <property type="entry name" value="BLL3975 PROTEIN"/>
    <property type="match status" value="1"/>
</dbReference>
<dbReference type="RefSeq" id="WP_009259377.1">
    <property type="nucleotide sequence ID" value="NZ_BAABXT010000001.1"/>
</dbReference>
<dbReference type="GO" id="GO:0046872">
    <property type="term" value="F:metal ion binding"/>
    <property type="evidence" value="ECO:0007669"/>
    <property type="project" value="UniProtKB-KW"/>
</dbReference>
<dbReference type="GO" id="GO:0016811">
    <property type="term" value="F:hydrolase activity, acting on carbon-nitrogen (but not peptide) bonds, in linear amides"/>
    <property type="evidence" value="ECO:0007669"/>
    <property type="project" value="InterPro"/>
</dbReference>
<dbReference type="PIRSF" id="PIRSF039012">
    <property type="entry name" value="ASP"/>
    <property type="match status" value="1"/>
</dbReference>
<dbReference type="InterPro" id="IPR043795">
    <property type="entry name" value="N-alpha-Ac-DABA-like"/>
</dbReference>
<dbReference type="Proteomes" id="UP000429811">
    <property type="component" value="Unassembled WGS sequence"/>
</dbReference>
<keyword evidence="3" id="KW-0378">Hydrolase</keyword>
<keyword evidence="2" id="KW-0479">Metal-binding</keyword>
<evidence type="ECO:0000256" key="3">
    <source>
        <dbReference type="ARBA" id="ARBA00022801"/>
    </source>
</evidence>
<dbReference type="Gene3D" id="3.40.630.10">
    <property type="entry name" value="Zn peptidases"/>
    <property type="match status" value="1"/>
</dbReference>
<dbReference type="EMBL" id="CYZT01000104">
    <property type="protein sequence ID" value="CUO50490.1"/>
    <property type="molecule type" value="Genomic_DNA"/>
</dbReference>
<gene>
    <name evidence="6" type="ORF">ERS852411_01659</name>
    <name evidence="9" type="ORF">GKE90_12885</name>
    <name evidence="7" type="ORF">PND83_03370</name>
    <name evidence="8" type="ORF">PNE06_10975</name>
</gene>
<comment type="cofactor">
    <cofactor evidence="1">
        <name>Zn(2+)</name>
        <dbReference type="ChEBI" id="CHEBI:29105"/>
    </cofactor>
</comment>
<dbReference type="Proteomes" id="UP000095746">
    <property type="component" value="Unassembled WGS sequence"/>
</dbReference>
<evidence type="ECO:0000313" key="7">
    <source>
        <dbReference type="EMBL" id="MDB7905009.1"/>
    </source>
</evidence>
<evidence type="ECO:0000313" key="10">
    <source>
        <dbReference type="Proteomes" id="UP000095746"/>
    </source>
</evidence>
<dbReference type="EMBL" id="WKPO01000018">
    <property type="protein sequence ID" value="MSB49578.1"/>
    <property type="molecule type" value="Genomic_DNA"/>
</dbReference>
<dbReference type="PANTHER" id="PTHR37326">
    <property type="entry name" value="BLL3975 PROTEIN"/>
    <property type="match status" value="1"/>
</dbReference>